<dbReference type="SMART" id="SM00387">
    <property type="entry name" value="HATPase_c"/>
    <property type="match status" value="1"/>
</dbReference>
<dbReference type="PRINTS" id="PR00344">
    <property type="entry name" value="BCTRLSENSOR"/>
</dbReference>
<keyword evidence="4" id="KW-0472">Membrane</keyword>
<dbReference type="Proteomes" id="UP000293874">
    <property type="component" value="Unassembled WGS sequence"/>
</dbReference>
<dbReference type="Gene3D" id="3.30.565.10">
    <property type="entry name" value="Histidine kinase-like ATPase, C-terminal domain"/>
    <property type="match status" value="1"/>
</dbReference>
<dbReference type="InterPro" id="IPR004358">
    <property type="entry name" value="Sig_transdc_His_kin-like_C"/>
</dbReference>
<evidence type="ECO:0000313" key="6">
    <source>
        <dbReference type="EMBL" id="RZS74572.1"/>
    </source>
</evidence>
<dbReference type="SMART" id="SM00388">
    <property type="entry name" value="HisKA"/>
    <property type="match status" value="1"/>
</dbReference>
<dbReference type="Gene3D" id="1.10.287.130">
    <property type="match status" value="1"/>
</dbReference>
<dbReference type="OrthoDB" id="9809670at2"/>
<dbReference type="SUPFAM" id="SSF63829">
    <property type="entry name" value="Calcium-dependent phosphotriesterase"/>
    <property type="match status" value="2"/>
</dbReference>
<accession>A0A4Q7N088</accession>
<dbReference type="InterPro" id="IPR011123">
    <property type="entry name" value="Y_Y_Y"/>
</dbReference>
<dbReference type="InterPro" id="IPR003594">
    <property type="entry name" value="HATPase_dom"/>
</dbReference>
<dbReference type="RefSeq" id="WP_158643955.1">
    <property type="nucleotide sequence ID" value="NZ_CP042431.1"/>
</dbReference>
<dbReference type="InterPro" id="IPR036097">
    <property type="entry name" value="HisK_dim/P_sf"/>
</dbReference>
<dbReference type="PANTHER" id="PTHR43547">
    <property type="entry name" value="TWO-COMPONENT HISTIDINE KINASE"/>
    <property type="match status" value="1"/>
</dbReference>
<dbReference type="Pfam" id="PF02518">
    <property type="entry name" value="HATPase_c"/>
    <property type="match status" value="1"/>
</dbReference>
<feature type="domain" description="Histidine kinase" evidence="5">
    <location>
        <begin position="814"/>
        <end position="1030"/>
    </location>
</feature>
<keyword evidence="4" id="KW-0812">Transmembrane</keyword>
<dbReference type="Pfam" id="PF00512">
    <property type="entry name" value="HisKA"/>
    <property type="match status" value="1"/>
</dbReference>
<dbReference type="InterPro" id="IPR015943">
    <property type="entry name" value="WD40/YVTN_repeat-like_dom_sf"/>
</dbReference>
<comment type="catalytic activity">
    <reaction evidence="1">
        <text>ATP + protein L-histidine = ADP + protein N-phospho-L-histidine.</text>
        <dbReference type="EC" id="2.7.13.3"/>
    </reaction>
</comment>
<evidence type="ECO:0000256" key="4">
    <source>
        <dbReference type="SAM" id="Phobius"/>
    </source>
</evidence>
<dbReference type="Pfam" id="PF07494">
    <property type="entry name" value="Reg_prop"/>
    <property type="match status" value="5"/>
</dbReference>
<gene>
    <name evidence="6" type="ORF">EV199_0421</name>
</gene>
<proteinExistence type="predicted"/>
<reference evidence="6 7" key="1">
    <citation type="submission" date="2019-02" db="EMBL/GenBank/DDBJ databases">
        <title>Genomic Encyclopedia of Type Strains, Phase IV (KMG-IV): sequencing the most valuable type-strain genomes for metagenomic binning, comparative biology and taxonomic classification.</title>
        <authorList>
            <person name="Goeker M."/>
        </authorList>
    </citation>
    <scope>NUCLEOTIDE SEQUENCE [LARGE SCALE GENOMIC DNA]</scope>
    <source>
        <strain evidence="6 7">DSM 18116</strain>
    </source>
</reference>
<dbReference type="AlphaFoldDB" id="A0A4Q7N088"/>
<sequence>MLLWLLWLFDMKPAISQDYYFRHYQTENGLSNNSITCSIQDKNGFLWFGTKEGLNRFDGYQFKLFHLDDDHERTLTRDLIFSLFTDQQGTMWVGSQKGLYRYDEKQEKLIRFFNDVWDVSNLVCDRSGQLWFMSGRTVCRYNFSKKQLKKFETQLYFSATTLCLSESGDMWFASLDGALHRFDTATSAFRRYPLSSSSWPAASCYIERIASAGRNSILIGTSCQGLKQFDIETGSFKEILKYNPDKTTIYVRDILKYAPGEYWLATESGIFIMKENGEQLFNLKKRFLDPYSISDNAVYTLCKDSEGGVWAGTFFGGINYYPRQYTAFQKYYPDHSENAISGSAVREICEDGFGNIWIGTEDAGLNKFNKLTGKITRFQPTGKAGSISYYNIHGLQVDGRYLWIGTHEHGIDKMDIRTGKVVRHYDAGIEPKALKNNFGLSFVKTRSGAIYAGTGNYLHRYDPVSDGWDREPAIPGGTNISALLEDSRQTIWAGTHGRGVFYFNPATGENGKLENIPGNHNSLSSNAINAICEDRNGGLWFATEGGGLCGLSPDKKRYNRYTVADGLPSNYVFKVTEDNNGHLWISTSKGLINFDPATEKMIVYTKANGLLNDQFNYNSGFKDADGNMYFGSIRGMIRFRPETFSRNSFIPPVYITGLQVHNKELKVASDSSPLPQSILHTKRIELPYDQSSISIDFAALSYTTPEITSYTYKMEGLEKNWTTIHSNRRVYFTNIPPGEYHFKVKAAINDVWSPGLKELEVRILPPWWRTTWAWLAYGLLIGALAWYLFQTYHKRIEVQKEKEIYEAKFDFFTNVAHEIKTPLTLIKGPVENLMEQTDTLPQIKEDVLTMDRNTNRLLTLVSQILDFRQTETKGFSLEFDKVNINELLEENYSGFAPLAKKRNLEYRIELPATPDQIMADEEALNKILSNLFSNAIKYADHTVLVKRLPVEKEDSFMQIEFSNDGPPIPADQREKIFEPFYRLKQNTRQKGTGIGLTLARSLTELHKGELFLQENNGSLNIFVLKIPLNHQY</sequence>
<evidence type="ECO:0000313" key="7">
    <source>
        <dbReference type="Proteomes" id="UP000293874"/>
    </source>
</evidence>
<dbReference type="EMBL" id="SGXA01000001">
    <property type="protein sequence ID" value="RZS74572.1"/>
    <property type="molecule type" value="Genomic_DNA"/>
</dbReference>
<dbReference type="InterPro" id="IPR005467">
    <property type="entry name" value="His_kinase_dom"/>
</dbReference>
<dbReference type="InterPro" id="IPR003661">
    <property type="entry name" value="HisK_dim/P_dom"/>
</dbReference>
<dbReference type="SUPFAM" id="SSF50998">
    <property type="entry name" value="Quinoprotein alcohol dehydrogenase-like"/>
    <property type="match status" value="1"/>
</dbReference>
<dbReference type="Pfam" id="PF07495">
    <property type="entry name" value="Y_Y_Y"/>
    <property type="match status" value="1"/>
</dbReference>
<feature type="transmembrane region" description="Helical" evidence="4">
    <location>
        <begin position="772"/>
        <end position="789"/>
    </location>
</feature>
<dbReference type="SUPFAM" id="SSF47384">
    <property type="entry name" value="Homodimeric domain of signal transducing histidine kinase"/>
    <property type="match status" value="1"/>
</dbReference>
<dbReference type="CDD" id="cd00075">
    <property type="entry name" value="HATPase"/>
    <property type="match status" value="1"/>
</dbReference>
<dbReference type="FunFam" id="1.10.287.130:FF:000045">
    <property type="entry name" value="Two-component system sensor histidine kinase/response regulator"/>
    <property type="match status" value="1"/>
</dbReference>
<name>A0A4Q7N088_9BACT</name>
<dbReference type="PROSITE" id="PS50109">
    <property type="entry name" value="HIS_KIN"/>
    <property type="match status" value="1"/>
</dbReference>
<evidence type="ECO:0000259" key="5">
    <source>
        <dbReference type="PROSITE" id="PS50109"/>
    </source>
</evidence>
<dbReference type="GO" id="GO:0000155">
    <property type="term" value="F:phosphorelay sensor kinase activity"/>
    <property type="evidence" value="ECO:0007669"/>
    <property type="project" value="InterPro"/>
</dbReference>
<dbReference type="SUPFAM" id="SSF55874">
    <property type="entry name" value="ATPase domain of HSP90 chaperone/DNA topoisomerase II/histidine kinase"/>
    <property type="match status" value="1"/>
</dbReference>
<protein>
    <recommendedName>
        <fullName evidence="2">histidine kinase</fullName>
        <ecNumber evidence="2">2.7.13.3</ecNumber>
    </recommendedName>
</protein>
<evidence type="ECO:0000256" key="1">
    <source>
        <dbReference type="ARBA" id="ARBA00000085"/>
    </source>
</evidence>
<dbReference type="CDD" id="cd00082">
    <property type="entry name" value="HisKA"/>
    <property type="match status" value="1"/>
</dbReference>
<dbReference type="InterPro" id="IPR011110">
    <property type="entry name" value="Reg_prop"/>
</dbReference>
<dbReference type="InterPro" id="IPR013783">
    <property type="entry name" value="Ig-like_fold"/>
</dbReference>
<comment type="caution">
    <text evidence="6">The sequence shown here is derived from an EMBL/GenBank/DDBJ whole genome shotgun (WGS) entry which is preliminary data.</text>
</comment>
<dbReference type="Gene3D" id="2.60.40.10">
    <property type="entry name" value="Immunoglobulins"/>
    <property type="match status" value="1"/>
</dbReference>
<evidence type="ECO:0000256" key="3">
    <source>
        <dbReference type="ARBA" id="ARBA00022553"/>
    </source>
</evidence>
<dbReference type="PANTHER" id="PTHR43547:SF2">
    <property type="entry name" value="HYBRID SIGNAL TRANSDUCTION HISTIDINE KINASE C"/>
    <property type="match status" value="1"/>
</dbReference>
<keyword evidence="4" id="KW-1133">Transmembrane helix</keyword>
<dbReference type="InterPro" id="IPR011047">
    <property type="entry name" value="Quinoprotein_ADH-like_sf"/>
</dbReference>
<dbReference type="EC" id="2.7.13.3" evidence="2"/>
<keyword evidence="7" id="KW-1185">Reference proteome</keyword>
<dbReference type="Gene3D" id="2.130.10.10">
    <property type="entry name" value="YVTN repeat-like/Quinoprotein amine dehydrogenase"/>
    <property type="match status" value="2"/>
</dbReference>
<keyword evidence="3" id="KW-0597">Phosphoprotein</keyword>
<organism evidence="6 7">
    <name type="scientific">Pseudobacter ginsenosidimutans</name>
    <dbReference type="NCBI Taxonomy" id="661488"/>
    <lineage>
        <taxon>Bacteria</taxon>
        <taxon>Pseudomonadati</taxon>
        <taxon>Bacteroidota</taxon>
        <taxon>Chitinophagia</taxon>
        <taxon>Chitinophagales</taxon>
        <taxon>Chitinophagaceae</taxon>
        <taxon>Pseudobacter</taxon>
    </lineage>
</organism>
<dbReference type="FunFam" id="2.60.40.10:FF:000791">
    <property type="entry name" value="Two-component system sensor histidine kinase/response regulator"/>
    <property type="match status" value="1"/>
</dbReference>
<dbReference type="InterPro" id="IPR036890">
    <property type="entry name" value="HATPase_C_sf"/>
</dbReference>
<evidence type="ECO:0000256" key="2">
    <source>
        <dbReference type="ARBA" id="ARBA00012438"/>
    </source>
</evidence>